<feature type="transmembrane region" description="Helical" evidence="6">
    <location>
        <begin position="354"/>
        <end position="378"/>
    </location>
</feature>
<reference evidence="7 8" key="2">
    <citation type="submission" date="2018-06" db="EMBL/GenBank/DDBJ databases">
        <title>Metagenomic assembly of (sub)arctic Cyanobacteria and their associated microbiome from non-axenic cultures.</title>
        <authorList>
            <person name="Baurain D."/>
        </authorList>
    </citation>
    <scope>NUCLEOTIDE SEQUENCE [LARGE SCALE GENOMIC DNA]</scope>
    <source>
        <strain evidence="7">ULC041bin1</strain>
    </source>
</reference>
<protein>
    <recommendedName>
        <fullName evidence="6">Peptidoglycan glycosyltransferase RodA</fullName>
        <shortName evidence="6">PGT</shortName>
        <ecNumber evidence="6">2.4.99.28</ecNumber>
    </recommendedName>
    <alternativeName>
        <fullName evidence="6">Cell elongation protein RodA</fullName>
    </alternativeName>
    <alternativeName>
        <fullName evidence="6">Cell wall polymerase</fullName>
    </alternativeName>
    <alternativeName>
        <fullName evidence="6">Peptidoglycan polymerase</fullName>
        <shortName evidence="6">PG polymerase</shortName>
    </alternativeName>
</protein>
<feature type="transmembrane region" description="Helical" evidence="6">
    <location>
        <begin position="141"/>
        <end position="159"/>
    </location>
</feature>
<gene>
    <name evidence="6" type="primary">rodA</name>
    <name evidence="7" type="ORF">DCF17_17675</name>
</gene>
<organism evidence="7 8">
    <name type="scientific">Shackletoniella antarctica</name>
    <dbReference type="NCBI Taxonomy" id="268115"/>
    <lineage>
        <taxon>Bacteria</taxon>
        <taxon>Bacillati</taxon>
        <taxon>Cyanobacteriota</taxon>
        <taxon>Cyanophyceae</taxon>
        <taxon>Oculatellales</taxon>
        <taxon>Oculatellaceae</taxon>
        <taxon>Shackletoniella</taxon>
    </lineage>
</organism>
<keyword evidence="3 6" id="KW-0133">Cell shape</keyword>
<dbReference type="GO" id="GO:0015648">
    <property type="term" value="F:lipid-linked peptidoglycan transporter activity"/>
    <property type="evidence" value="ECO:0007669"/>
    <property type="project" value="TreeGrafter"/>
</dbReference>
<feature type="transmembrane region" description="Helical" evidence="6">
    <location>
        <begin position="321"/>
        <end position="342"/>
    </location>
</feature>
<dbReference type="InterPro" id="IPR011923">
    <property type="entry name" value="RodA/MrdB"/>
</dbReference>
<dbReference type="GO" id="GO:0008955">
    <property type="term" value="F:peptidoglycan glycosyltransferase activity"/>
    <property type="evidence" value="ECO:0007669"/>
    <property type="project" value="UniProtKB-UniRule"/>
</dbReference>
<dbReference type="HAMAP" id="MF_02079">
    <property type="entry name" value="PGT_RodA"/>
    <property type="match status" value="1"/>
</dbReference>
<comment type="similarity">
    <text evidence="6">Belongs to the SEDS family. MrdB/RodA subfamily.</text>
</comment>
<keyword evidence="6" id="KW-0573">Peptidoglycan synthesis</keyword>
<dbReference type="GO" id="GO:0009252">
    <property type="term" value="P:peptidoglycan biosynthetic process"/>
    <property type="evidence" value="ECO:0007669"/>
    <property type="project" value="UniProtKB-UniRule"/>
</dbReference>
<evidence type="ECO:0000256" key="6">
    <source>
        <dbReference type="HAMAP-Rule" id="MF_02079"/>
    </source>
</evidence>
<evidence type="ECO:0000313" key="7">
    <source>
        <dbReference type="EMBL" id="PZO36101.1"/>
    </source>
</evidence>
<dbReference type="AlphaFoldDB" id="A0A2W4XK78"/>
<keyword evidence="4 6" id="KW-1133">Transmembrane helix</keyword>
<dbReference type="EC" id="2.4.99.28" evidence="6"/>
<accession>A0A2W4XK78</accession>
<dbReference type="NCBIfam" id="NF037961">
    <property type="entry name" value="RodA_shape"/>
    <property type="match status" value="1"/>
</dbReference>
<dbReference type="UniPathway" id="UPA00219"/>
<dbReference type="GO" id="GO:0005886">
    <property type="term" value="C:plasma membrane"/>
    <property type="evidence" value="ECO:0007669"/>
    <property type="project" value="UniProtKB-SubCell"/>
</dbReference>
<comment type="pathway">
    <text evidence="6">Cell wall biogenesis; peptidoglycan biosynthesis.</text>
</comment>
<keyword evidence="5 6" id="KW-0472">Membrane</keyword>
<proteinExistence type="inferred from homology"/>
<keyword evidence="2 6" id="KW-0812">Transmembrane</keyword>
<keyword evidence="6" id="KW-0808">Transferase</keyword>
<feature type="transmembrane region" description="Helical" evidence="6">
    <location>
        <begin position="189"/>
        <end position="222"/>
    </location>
</feature>
<feature type="transmembrane region" description="Helical" evidence="6">
    <location>
        <begin position="165"/>
        <end position="182"/>
    </location>
</feature>
<reference evidence="8" key="1">
    <citation type="submission" date="2018-04" db="EMBL/GenBank/DDBJ databases">
        <authorList>
            <person name="Cornet L."/>
        </authorList>
    </citation>
    <scope>NUCLEOTIDE SEQUENCE [LARGE SCALE GENOMIC DNA]</scope>
</reference>
<evidence type="ECO:0000313" key="8">
    <source>
        <dbReference type="Proteomes" id="UP000249081"/>
    </source>
</evidence>
<keyword evidence="6" id="KW-0328">Glycosyltransferase</keyword>
<sequence>MFVTDVQKRWRSLAAGWQGVDWVLFALPVALTIFGAIVIYSTQRHTDTVAYGFNHVTLGAVGLGLALWVARIRYETLISWQWIIYALVNLLLVAVMFIGTVGGGAQSWIAIGGFYVQPSEFAKLSVIITLAATLSCRDASSLWGVAGAMMVIVLPWALVFIQPDLGTSLVFGAITLAMLYWANCNPGWLVLFVSPLVAAILFHLVLPSWLVWSLGMGLIAWFTLPWRWFSTVLATAVNLVAGKLGDVVWNLLQDYQKDRLVLFLDPDKDPLGGGYQLIQSRIAIGSGKIWGQGLGQGAQTQLNFIPEQHTDFIFSAVGEEWGFVGSMVVILAYWLICYRLVIIAQNAKDDFGSLLVIGVLAMIVFQVVVNIGMTIGLAPITGIPLPWLSYGRSALLTNFIALGLVESVANFRHRLKFTD</sequence>
<evidence type="ECO:0000256" key="4">
    <source>
        <dbReference type="ARBA" id="ARBA00022989"/>
    </source>
</evidence>
<dbReference type="GO" id="GO:0008360">
    <property type="term" value="P:regulation of cell shape"/>
    <property type="evidence" value="ECO:0007669"/>
    <property type="project" value="UniProtKB-KW"/>
</dbReference>
<dbReference type="EMBL" id="QBMN01000150">
    <property type="protein sequence ID" value="PZO36101.1"/>
    <property type="molecule type" value="Genomic_DNA"/>
</dbReference>
<evidence type="ECO:0000256" key="5">
    <source>
        <dbReference type="ARBA" id="ARBA00023136"/>
    </source>
</evidence>
<dbReference type="GO" id="GO:0051301">
    <property type="term" value="P:cell division"/>
    <property type="evidence" value="ECO:0007669"/>
    <property type="project" value="InterPro"/>
</dbReference>
<feature type="transmembrane region" description="Helical" evidence="6">
    <location>
        <begin position="20"/>
        <end position="40"/>
    </location>
</feature>
<dbReference type="NCBIfam" id="TIGR02210">
    <property type="entry name" value="rodA_shape"/>
    <property type="match status" value="1"/>
</dbReference>
<name>A0A2W4XK78_9CYAN</name>
<keyword evidence="6" id="KW-1003">Cell membrane</keyword>
<dbReference type="Proteomes" id="UP000249081">
    <property type="component" value="Unassembled WGS sequence"/>
</dbReference>
<dbReference type="Pfam" id="PF01098">
    <property type="entry name" value="FTSW_RODA_SPOVE"/>
    <property type="match status" value="2"/>
</dbReference>
<comment type="subcellular location">
    <subcellularLocation>
        <location evidence="6">Cell membrane</location>
        <topology evidence="6">Multi-pass membrane protein</topology>
    </subcellularLocation>
    <subcellularLocation>
        <location evidence="1">Membrane</location>
        <topology evidence="1">Multi-pass membrane protein</topology>
    </subcellularLocation>
</comment>
<feature type="transmembrane region" description="Helical" evidence="6">
    <location>
        <begin position="52"/>
        <end position="70"/>
    </location>
</feature>
<dbReference type="GO" id="GO:0071555">
    <property type="term" value="P:cell wall organization"/>
    <property type="evidence" value="ECO:0007669"/>
    <property type="project" value="UniProtKB-KW"/>
</dbReference>
<dbReference type="GO" id="GO:0032153">
    <property type="term" value="C:cell division site"/>
    <property type="evidence" value="ECO:0007669"/>
    <property type="project" value="TreeGrafter"/>
</dbReference>
<keyword evidence="6" id="KW-0961">Cell wall biogenesis/degradation</keyword>
<evidence type="ECO:0000256" key="2">
    <source>
        <dbReference type="ARBA" id="ARBA00022692"/>
    </source>
</evidence>
<dbReference type="InterPro" id="IPR001182">
    <property type="entry name" value="FtsW/RodA"/>
</dbReference>
<feature type="transmembrane region" description="Helical" evidence="6">
    <location>
        <begin position="390"/>
        <end position="409"/>
    </location>
</feature>
<feature type="transmembrane region" description="Helical" evidence="6">
    <location>
        <begin position="82"/>
        <end position="102"/>
    </location>
</feature>
<evidence type="ECO:0000256" key="3">
    <source>
        <dbReference type="ARBA" id="ARBA00022960"/>
    </source>
</evidence>
<comment type="function">
    <text evidence="6">Peptidoglycan polymerase that is essential for cell wall elongation.</text>
</comment>
<dbReference type="PANTHER" id="PTHR30474:SF1">
    <property type="entry name" value="PEPTIDOGLYCAN GLYCOSYLTRANSFERASE MRDB"/>
    <property type="match status" value="1"/>
</dbReference>
<comment type="caution">
    <text evidence="7">The sequence shown here is derived from an EMBL/GenBank/DDBJ whole genome shotgun (WGS) entry which is preliminary data.</text>
</comment>
<dbReference type="PANTHER" id="PTHR30474">
    <property type="entry name" value="CELL CYCLE PROTEIN"/>
    <property type="match status" value="1"/>
</dbReference>
<comment type="catalytic activity">
    <reaction evidence="6">
        <text>[GlcNAc-(1-&gt;4)-Mur2Ac(oyl-L-Ala-gamma-D-Glu-L-Lys-D-Ala-D-Ala)](n)-di-trans,octa-cis-undecaprenyl diphosphate + beta-D-GlcNAc-(1-&gt;4)-Mur2Ac(oyl-L-Ala-gamma-D-Glu-L-Lys-D-Ala-D-Ala)-di-trans,octa-cis-undecaprenyl diphosphate = [GlcNAc-(1-&gt;4)-Mur2Ac(oyl-L-Ala-gamma-D-Glu-L-Lys-D-Ala-D-Ala)](n+1)-di-trans,octa-cis-undecaprenyl diphosphate + di-trans,octa-cis-undecaprenyl diphosphate + H(+)</text>
        <dbReference type="Rhea" id="RHEA:23708"/>
        <dbReference type="Rhea" id="RHEA-COMP:9602"/>
        <dbReference type="Rhea" id="RHEA-COMP:9603"/>
        <dbReference type="ChEBI" id="CHEBI:15378"/>
        <dbReference type="ChEBI" id="CHEBI:58405"/>
        <dbReference type="ChEBI" id="CHEBI:60033"/>
        <dbReference type="ChEBI" id="CHEBI:78435"/>
        <dbReference type="EC" id="2.4.99.28"/>
    </reaction>
</comment>
<feature type="transmembrane region" description="Helical" evidence="6">
    <location>
        <begin position="108"/>
        <end position="134"/>
    </location>
</feature>
<evidence type="ECO:0000256" key="1">
    <source>
        <dbReference type="ARBA" id="ARBA00004141"/>
    </source>
</evidence>